<dbReference type="RefSeq" id="WP_206969775.1">
    <property type="nucleotide sequence ID" value="NZ_JAFLRJ010001024.1"/>
</dbReference>
<dbReference type="SUPFAM" id="SSF54909">
    <property type="entry name" value="Dimeric alpha+beta barrel"/>
    <property type="match status" value="1"/>
</dbReference>
<feature type="domain" description="ABM" evidence="1">
    <location>
        <begin position="3"/>
        <end position="74"/>
    </location>
</feature>
<protein>
    <submittedName>
        <fullName evidence="2">Antibiotic biosynthesis monooxygenase</fullName>
    </submittedName>
</protein>
<evidence type="ECO:0000313" key="3">
    <source>
        <dbReference type="Proteomes" id="UP000664167"/>
    </source>
</evidence>
<keyword evidence="2" id="KW-0503">Monooxygenase</keyword>
<organism evidence="2 3">
    <name type="scientific">Streptomyces beijiangensis</name>
    <dbReference type="NCBI Taxonomy" id="163361"/>
    <lineage>
        <taxon>Bacteria</taxon>
        <taxon>Bacillati</taxon>
        <taxon>Actinomycetota</taxon>
        <taxon>Actinomycetes</taxon>
        <taxon>Kitasatosporales</taxon>
        <taxon>Streptomycetaceae</taxon>
        <taxon>Streptomyces</taxon>
    </lineage>
</organism>
<dbReference type="GO" id="GO:0004497">
    <property type="term" value="F:monooxygenase activity"/>
    <property type="evidence" value="ECO:0007669"/>
    <property type="project" value="UniProtKB-KW"/>
</dbReference>
<keyword evidence="3" id="KW-1185">Reference proteome</keyword>
<name>A0A939FF21_9ACTN</name>
<reference evidence="2" key="1">
    <citation type="submission" date="2021-03" db="EMBL/GenBank/DDBJ databases">
        <title>Streptomyces poriferae sp. nov., a novel marine sponge-derived Actinobacteria species with anti-MRSA activity.</title>
        <authorList>
            <person name="Sandoval-Powers M."/>
            <person name="Kralova S."/>
            <person name="Nguyen G.-S."/>
            <person name="Fawwal D."/>
            <person name="Degnes K."/>
            <person name="Klinkenberg G."/>
            <person name="Sletta H."/>
            <person name="Wentzel A."/>
            <person name="Liles M.R."/>
        </authorList>
    </citation>
    <scope>NUCLEOTIDE SEQUENCE</scope>
    <source>
        <strain evidence="2">DSM 41794</strain>
    </source>
</reference>
<dbReference type="Pfam" id="PF03992">
    <property type="entry name" value="ABM"/>
    <property type="match status" value="1"/>
</dbReference>
<dbReference type="AlphaFoldDB" id="A0A939FF21"/>
<evidence type="ECO:0000259" key="1">
    <source>
        <dbReference type="Pfam" id="PF03992"/>
    </source>
</evidence>
<dbReference type="InterPro" id="IPR007138">
    <property type="entry name" value="ABM_dom"/>
</dbReference>
<sequence>MNVEHALLTVADGQSEQFEQAFEAAQEIIVKAEGCYFVDLLRQTGSRTTYLLIVAWASHSAAEGFRDAKLFAQWN</sequence>
<accession>A0A939FF21</accession>
<gene>
    <name evidence="2" type="ORF">J0695_40380</name>
</gene>
<evidence type="ECO:0000313" key="2">
    <source>
        <dbReference type="EMBL" id="MBO0517945.1"/>
    </source>
</evidence>
<comment type="caution">
    <text evidence="2">The sequence shown here is derived from an EMBL/GenBank/DDBJ whole genome shotgun (WGS) entry which is preliminary data.</text>
</comment>
<keyword evidence="2" id="KW-0560">Oxidoreductase</keyword>
<proteinExistence type="predicted"/>
<feature type="non-terminal residue" evidence="2">
    <location>
        <position position="75"/>
    </location>
</feature>
<dbReference type="EMBL" id="JAFLRJ010001024">
    <property type="protein sequence ID" value="MBO0517945.1"/>
    <property type="molecule type" value="Genomic_DNA"/>
</dbReference>
<dbReference type="InterPro" id="IPR011008">
    <property type="entry name" value="Dimeric_a/b-barrel"/>
</dbReference>
<dbReference type="Proteomes" id="UP000664167">
    <property type="component" value="Unassembled WGS sequence"/>
</dbReference>
<dbReference type="Gene3D" id="3.30.70.100">
    <property type="match status" value="1"/>
</dbReference>